<accession>K0T8R2</accession>
<dbReference type="Proteomes" id="UP000266841">
    <property type="component" value="Unassembled WGS sequence"/>
</dbReference>
<protein>
    <recommendedName>
        <fullName evidence="5">Pseudouridine synthase I TruA alpha/beta domain-containing protein</fullName>
    </recommendedName>
</protein>
<evidence type="ECO:0000259" key="5">
    <source>
        <dbReference type="Pfam" id="PF01416"/>
    </source>
</evidence>
<dbReference type="GO" id="GO:0005634">
    <property type="term" value="C:nucleus"/>
    <property type="evidence" value="ECO:0007669"/>
    <property type="project" value="TreeGrafter"/>
</dbReference>
<evidence type="ECO:0000313" key="7">
    <source>
        <dbReference type="Proteomes" id="UP000266841"/>
    </source>
</evidence>
<dbReference type="GO" id="GO:0031119">
    <property type="term" value="P:tRNA pseudouridine synthesis"/>
    <property type="evidence" value="ECO:0007669"/>
    <property type="project" value="TreeGrafter"/>
</dbReference>
<dbReference type="GO" id="GO:0005737">
    <property type="term" value="C:cytoplasm"/>
    <property type="evidence" value="ECO:0007669"/>
    <property type="project" value="TreeGrafter"/>
</dbReference>
<comment type="similarity">
    <text evidence="1">Belongs to the tRNA pseudouridine synthase TruA family.</text>
</comment>
<evidence type="ECO:0000256" key="4">
    <source>
        <dbReference type="SAM" id="MobiDB-lite"/>
    </source>
</evidence>
<dbReference type="Gene3D" id="3.30.70.580">
    <property type="entry name" value="Pseudouridine synthase I, catalytic domain, N-terminal subdomain"/>
    <property type="match status" value="1"/>
</dbReference>
<proteinExistence type="inferred from homology"/>
<comment type="caution">
    <text evidence="6">The sequence shown here is derived from an EMBL/GenBank/DDBJ whole genome shotgun (WGS) entry which is preliminary data.</text>
</comment>
<dbReference type="AlphaFoldDB" id="K0T8R2"/>
<dbReference type="eggNOG" id="KOG2554">
    <property type="taxonomic scope" value="Eukaryota"/>
</dbReference>
<dbReference type="GO" id="GO:0003723">
    <property type="term" value="F:RNA binding"/>
    <property type="evidence" value="ECO:0007669"/>
    <property type="project" value="InterPro"/>
</dbReference>
<feature type="region of interest" description="Disordered" evidence="4">
    <location>
        <begin position="59"/>
        <end position="80"/>
    </location>
</feature>
<dbReference type="InterPro" id="IPR020094">
    <property type="entry name" value="TruA/RsuA/RluB/E/F_N"/>
</dbReference>
<keyword evidence="3" id="KW-0413">Isomerase</keyword>
<evidence type="ECO:0000313" key="6">
    <source>
        <dbReference type="EMBL" id="EJK69716.1"/>
    </source>
</evidence>
<feature type="domain" description="Pseudouridine synthase I TruA alpha/beta" evidence="5">
    <location>
        <begin position="307"/>
        <end position="439"/>
    </location>
</feature>
<organism evidence="6 7">
    <name type="scientific">Thalassiosira oceanica</name>
    <name type="common">Marine diatom</name>
    <dbReference type="NCBI Taxonomy" id="159749"/>
    <lineage>
        <taxon>Eukaryota</taxon>
        <taxon>Sar</taxon>
        <taxon>Stramenopiles</taxon>
        <taxon>Ochrophyta</taxon>
        <taxon>Bacillariophyta</taxon>
        <taxon>Coscinodiscophyceae</taxon>
        <taxon>Thalassiosirophycidae</taxon>
        <taxon>Thalassiosirales</taxon>
        <taxon>Thalassiosiraceae</taxon>
        <taxon>Thalassiosira</taxon>
    </lineage>
</organism>
<dbReference type="OMA" id="WETHAVA"/>
<reference evidence="6 7" key="1">
    <citation type="journal article" date="2012" name="Genome Biol.">
        <title>Genome and low-iron response of an oceanic diatom adapted to chronic iron limitation.</title>
        <authorList>
            <person name="Lommer M."/>
            <person name="Specht M."/>
            <person name="Roy A.S."/>
            <person name="Kraemer L."/>
            <person name="Andreson R."/>
            <person name="Gutowska M.A."/>
            <person name="Wolf J."/>
            <person name="Bergner S.V."/>
            <person name="Schilhabel M.B."/>
            <person name="Klostermeier U.C."/>
            <person name="Beiko R.G."/>
            <person name="Rosenstiel P."/>
            <person name="Hippler M."/>
            <person name="Laroche J."/>
        </authorList>
    </citation>
    <scope>NUCLEOTIDE SEQUENCE [LARGE SCALE GENOMIC DNA]</scope>
    <source>
        <strain evidence="6 7">CCMP1005</strain>
    </source>
</reference>
<keyword evidence="2" id="KW-0819">tRNA processing</keyword>
<dbReference type="SUPFAM" id="SSF55120">
    <property type="entry name" value="Pseudouridine synthase"/>
    <property type="match status" value="1"/>
</dbReference>
<feature type="region of interest" description="Disordered" evidence="4">
    <location>
        <begin position="138"/>
        <end position="157"/>
    </location>
</feature>
<keyword evidence="7" id="KW-1185">Reference proteome</keyword>
<dbReference type="InterPro" id="IPR020097">
    <property type="entry name" value="PsdUridine_synth_TruA_a/b_dom"/>
</dbReference>
<dbReference type="Gene3D" id="3.30.70.660">
    <property type="entry name" value="Pseudouridine synthase I, catalytic domain, C-terminal subdomain"/>
    <property type="match status" value="1"/>
</dbReference>
<evidence type="ECO:0000256" key="2">
    <source>
        <dbReference type="ARBA" id="ARBA00022694"/>
    </source>
</evidence>
<dbReference type="EMBL" id="AGNL01009673">
    <property type="protein sequence ID" value="EJK69716.1"/>
    <property type="molecule type" value="Genomic_DNA"/>
</dbReference>
<evidence type="ECO:0000256" key="1">
    <source>
        <dbReference type="ARBA" id="ARBA00009375"/>
    </source>
</evidence>
<dbReference type="InterPro" id="IPR020095">
    <property type="entry name" value="PsdUridine_synth_TruA_C"/>
</dbReference>
<dbReference type="InterPro" id="IPR020103">
    <property type="entry name" value="PsdUridine_synth_cat_dom_sf"/>
</dbReference>
<name>K0T8R2_THAOC</name>
<feature type="region of interest" description="Disordered" evidence="4">
    <location>
        <begin position="1"/>
        <end position="28"/>
    </location>
</feature>
<evidence type="ECO:0000256" key="3">
    <source>
        <dbReference type="ARBA" id="ARBA00023235"/>
    </source>
</evidence>
<sequence>MAKNTSRRSTLDQLGLGPASHNRGTASSCDGERIATEAICHLVESGRVSLADAQAAVVRAKGTNPSRKKTRKEASPPGVHRTRHVALKFSYDGSQFTGFAENVGTEGDNSIEKALFTALEKTRLLVSPEENGAFVLRKQSSHQEDESEEGHGNAISARTAAQYSRCGRTDKGVHAHGQVIAMYLKSAFPLSAKAAIMGSDDSRSQGEDLHDGSLPNNSLDKLECFVLPRRKKQGNAQVQLPAHELRTISEYDYAKVLNNVLPSSIRVIGWCPVSPKFSARFSCSRRTYRYFFPRRDLNLDALAQGLKYMIGRHDFRNLCKMNCEQVYNFERVITSGDVVSPQKKFTLTQDPADSTVQLGARKLESAAKESPHDICHVQIEGQAFLWHQIRCIMSILFLVGRELERPSIVRDLLDVKANPAKPAYDMASETALVLHDCKFTRLNPGQTVCNLWNVTKVLETRWETHAVAAARANDELESIKLNAQVRWDDLVQFVKSVASERRRKEQRRSHLTSSDEAEIMATLDDAKPSTCTISWGNARRESKPKGLTESSVHVPLMHRSKGTTYEEKVQSILDGANGKVKSKRRDRYEENVIKKRKTSEEDEAFYDEMLKQGGSSL</sequence>
<dbReference type="InterPro" id="IPR001406">
    <property type="entry name" value="PsdUridine_synth_TruA"/>
</dbReference>
<dbReference type="PANTHER" id="PTHR11142">
    <property type="entry name" value="PSEUDOURIDYLATE SYNTHASE"/>
    <property type="match status" value="1"/>
</dbReference>
<dbReference type="PANTHER" id="PTHR11142:SF5">
    <property type="entry name" value="TRNA PSEUDOURIDINE(38_39) SYNTHASE"/>
    <property type="match status" value="1"/>
</dbReference>
<dbReference type="OrthoDB" id="25767at2759"/>
<dbReference type="GO" id="GO:1990481">
    <property type="term" value="P:mRNA pseudouridine synthesis"/>
    <property type="evidence" value="ECO:0007669"/>
    <property type="project" value="TreeGrafter"/>
</dbReference>
<dbReference type="GO" id="GO:0009982">
    <property type="term" value="F:pseudouridine synthase activity"/>
    <property type="evidence" value="ECO:0007669"/>
    <property type="project" value="InterPro"/>
</dbReference>
<gene>
    <name evidence="6" type="ORF">THAOC_09000</name>
</gene>
<dbReference type="Pfam" id="PF01416">
    <property type="entry name" value="PseudoU_synth_1"/>
    <property type="match status" value="1"/>
</dbReference>